<dbReference type="HOGENOM" id="CLU_140176_9_5_5"/>
<evidence type="ECO:0000313" key="2">
    <source>
        <dbReference type="Proteomes" id="UP000007150"/>
    </source>
</evidence>
<keyword evidence="2" id="KW-1185">Reference proteome</keyword>
<accession>F6EZQ7</accession>
<dbReference type="EMBL" id="CP002798">
    <property type="protein sequence ID" value="AEG50241.1"/>
    <property type="molecule type" value="Genomic_DNA"/>
</dbReference>
<gene>
    <name evidence="1" type="ORF">Sphch_2596</name>
</gene>
<reference evidence="1 2" key="1">
    <citation type="submission" date="2011-05" db="EMBL/GenBank/DDBJ databases">
        <title>Complete sequence of chromosome 1 of Sphingobium chlorophenolicum L-1.</title>
        <authorList>
            <consortium name="US DOE Joint Genome Institute"/>
            <person name="Lucas S."/>
            <person name="Han J."/>
            <person name="Lapidus A."/>
            <person name="Cheng J.-F."/>
            <person name="Goodwin L."/>
            <person name="Pitluck S."/>
            <person name="Peters L."/>
            <person name="Daligault H."/>
            <person name="Han C."/>
            <person name="Tapia R."/>
            <person name="Land M."/>
            <person name="Hauser L."/>
            <person name="Kyrpides N."/>
            <person name="Ivanova N."/>
            <person name="Pagani I."/>
            <person name="Turner P."/>
            <person name="Copley S."/>
            <person name="Woyke T."/>
        </authorList>
    </citation>
    <scope>NUCLEOTIDE SEQUENCE [LARGE SCALE GENOMIC DNA]</scope>
    <source>
        <strain evidence="1 2">L-1</strain>
    </source>
</reference>
<dbReference type="AlphaFoldDB" id="F6EZQ7"/>
<dbReference type="SUPFAM" id="SSF46955">
    <property type="entry name" value="Putative DNA-binding domain"/>
    <property type="match status" value="1"/>
</dbReference>
<dbReference type="InterPro" id="IPR009061">
    <property type="entry name" value="DNA-bd_dom_put_sf"/>
</dbReference>
<evidence type="ECO:0008006" key="3">
    <source>
        <dbReference type="Google" id="ProtNLM"/>
    </source>
</evidence>
<proteinExistence type="predicted"/>
<dbReference type="KEGG" id="sch:Sphch_2596"/>
<organism evidence="1 2">
    <name type="scientific">Sphingobium chlorophenolicum L-1</name>
    <dbReference type="NCBI Taxonomy" id="690566"/>
    <lineage>
        <taxon>Bacteria</taxon>
        <taxon>Pseudomonadati</taxon>
        <taxon>Pseudomonadota</taxon>
        <taxon>Alphaproteobacteria</taxon>
        <taxon>Sphingomonadales</taxon>
        <taxon>Sphingomonadaceae</taxon>
        <taxon>Sphingobium</taxon>
    </lineage>
</organism>
<sequence>MSKQKHSIDPAKRRFLTEHELAQRWSVSAKQLQKLRTTGGGCPFHKLNGAIRYRLRDIKQYEQNARRLHTSDEGPVKS</sequence>
<dbReference type="STRING" id="690566.Sphch_2596"/>
<evidence type="ECO:0000313" key="1">
    <source>
        <dbReference type="EMBL" id="AEG50241.1"/>
    </source>
</evidence>
<dbReference type="Proteomes" id="UP000007150">
    <property type="component" value="Chromosome 1"/>
</dbReference>
<name>F6EZQ7_SPHCR</name>
<protein>
    <recommendedName>
        <fullName evidence="3">Helix-turn-helix domain-containing protein</fullName>
    </recommendedName>
</protein>